<sequence>MLIRRDIYLQKLIDRRSSGLIKVITGIRRCGKSYLLFELFRKYLLEHGIDEKHIVSMAFDTFQNRRYRNPEQLMDYLRQHIGTEGTYYVLLDEVQLLKDFPEVLNSLLHQSNVDIYVTGSNSKFLSSDVITELRGRGDEIHIFPLSFAEFMQAYQGDIYHGWAEYLRYGGLPLTVNMKTAEQKSQYLIQLFQETYLKDIQERNRLDRESEMESLLDVLASSIGSLTNPSKIQATFQSKLKSSISVNTIHRYISFLEDAFLIHEAKRYDVKGRKYIGTPVKYYFEDVGLRNARLNFRQVEETHLMENILYNELRMRGYNVDVGSITKRYTDTVSQKRVSKQLEVDFVANLGSKRYYIQSAYRLPDEEKMQQEKASLLALDDSFKKIIVVSDITTPVHDDDGILTINILDFLLNPDSLEA</sequence>
<dbReference type="HOGENOM" id="CLU_041527_1_0_9"/>
<proteinExistence type="predicted"/>
<dbReference type="PATRIC" id="fig|500635.8.peg.468"/>
<evidence type="ECO:0000259" key="1">
    <source>
        <dbReference type="Pfam" id="PF13173"/>
    </source>
</evidence>
<dbReference type="EMBL" id="ABWK02000012">
    <property type="protein sequence ID" value="EEX69022.1"/>
    <property type="molecule type" value="Genomic_DNA"/>
</dbReference>
<dbReference type="AlphaFoldDB" id="C9KLK8"/>
<feature type="domain" description="DUF4143" evidence="2">
    <location>
        <begin position="197"/>
        <end position="357"/>
    </location>
</feature>
<evidence type="ECO:0008006" key="5">
    <source>
        <dbReference type="Google" id="ProtNLM"/>
    </source>
</evidence>
<evidence type="ECO:0000259" key="2">
    <source>
        <dbReference type="Pfam" id="PF13635"/>
    </source>
</evidence>
<organism evidence="3 4">
    <name type="scientific">Mitsuokella multacida DSM 20544</name>
    <dbReference type="NCBI Taxonomy" id="500635"/>
    <lineage>
        <taxon>Bacteria</taxon>
        <taxon>Bacillati</taxon>
        <taxon>Bacillota</taxon>
        <taxon>Negativicutes</taxon>
        <taxon>Selenomonadales</taxon>
        <taxon>Selenomonadaceae</taxon>
        <taxon>Mitsuokella</taxon>
    </lineage>
</organism>
<keyword evidence="4" id="KW-1185">Reference proteome</keyword>
<evidence type="ECO:0000313" key="3">
    <source>
        <dbReference type="EMBL" id="EEX69022.1"/>
    </source>
</evidence>
<dbReference type="Proteomes" id="UP000003671">
    <property type="component" value="Unassembled WGS sequence"/>
</dbReference>
<dbReference type="PANTHER" id="PTHR33295">
    <property type="entry name" value="ATPASE"/>
    <property type="match status" value="1"/>
</dbReference>
<dbReference type="Gene3D" id="3.40.50.300">
    <property type="entry name" value="P-loop containing nucleotide triphosphate hydrolases"/>
    <property type="match status" value="1"/>
</dbReference>
<dbReference type="Pfam" id="PF13635">
    <property type="entry name" value="DUF4143"/>
    <property type="match status" value="1"/>
</dbReference>
<protein>
    <recommendedName>
        <fullName evidence="5">AAA domain-containing protein</fullName>
    </recommendedName>
</protein>
<name>C9KLK8_9FIRM</name>
<dbReference type="PANTHER" id="PTHR33295:SF18">
    <property type="entry name" value="AAA+ ATPASE DOMAIN-CONTAINING PROTEIN"/>
    <property type="match status" value="1"/>
</dbReference>
<dbReference type="GeneID" id="93481179"/>
<comment type="caution">
    <text evidence="3">The sequence shown here is derived from an EMBL/GenBank/DDBJ whole genome shotgun (WGS) entry which is preliminary data.</text>
</comment>
<feature type="domain" description="AAA" evidence="1">
    <location>
        <begin position="21"/>
        <end position="151"/>
    </location>
</feature>
<evidence type="ECO:0000313" key="4">
    <source>
        <dbReference type="Proteomes" id="UP000003671"/>
    </source>
</evidence>
<dbReference type="InterPro" id="IPR027417">
    <property type="entry name" value="P-loop_NTPase"/>
</dbReference>
<dbReference type="InterPro" id="IPR025420">
    <property type="entry name" value="DUF4143"/>
</dbReference>
<reference evidence="3" key="1">
    <citation type="submission" date="2009-09" db="EMBL/GenBank/DDBJ databases">
        <authorList>
            <person name="Weinstock G."/>
            <person name="Sodergren E."/>
            <person name="Clifton S."/>
            <person name="Fulton L."/>
            <person name="Fulton B."/>
            <person name="Courtney L."/>
            <person name="Fronick C."/>
            <person name="Harrison M."/>
            <person name="Strong C."/>
            <person name="Farmer C."/>
            <person name="Delahaunty K."/>
            <person name="Markovic C."/>
            <person name="Hall O."/>
            <person name="Minx P."/>
            <person name="Tomlinson C."/>
            <person name="Mitreva M."/>
            <person name="Nelson J."/>
            <person name="Hou S."/>
            <person name="Wollam A."/>
            <person name="Pepin K.H."/>
            <person name="Johnson M."/>
            <person name="Bhonagiri V."/>
            <person name="Nash W.E."/>
            <person name="Warren W."/>
            <person name="Chinwalla A."/>
            <person name="Mardis E.R."/>
            <person name="Wilson R.K."/>
        </authorList>
    </citation>
    <scope>NUCLEOTIDE SEQUENCE [LARGE SCALE GENOMIC DNA]</scope>
    <source>
        <strain evidence="3">DSM 20544</strain>
    </source>
</reference>
<gene>
    <name evidence="3" type="ORF">MITSMUL_04092</name>
</gene>
<dbReference type="InterPro" id="IPR041682">
    <property type="entry name" value="AAA_14"/>
</dbReference>
<dbReference type="STRING" id="500635.MITSMUL_04092"/>
<dbReference type="RefSeq" id="WP_005840515.1">
    <property type="nucleotide sequence ID" value="NZ_GG697141.2"/>
</dbReference>
<accession>C9KLK8</accession>
<dbReference type="Pfam" id="PF13173">
    <property type="entry name" value="AAA_14"/>
    <property type="match status" value="1"/>
</dbReference>
<dbReference type="SUPFAM" id="SSF52540">
    <property type="entry name" value="P-loop containing nucleoside triphosphate hydrolases"/>
    <property type="match status" value="1"/>
</dbReference>
<dbReference type="eggNOG" id="COG1373">
    <property type="taxonomic scope" value="Bacteria"/>
</dbReference>